<dbReference type="AlphaFoldDB" id="A0A413RHK1"/>
<keyword evidence="1" id="KW-0472">Membrane</keyword>
<dbReference type="EMBL" id="QWKP01000222">
    <property type="protein sequence ID" value="RHA37594.1"/>
    <property type="molecule type" value="Genomic_DNA"/>
</dbReference>
<sequence length="380" mass="40801">MRVSPLGWGVALVAAAALVVGRWLGWLELAALGAGLAAVLVVALLMTIGRARYDVELDMADRRVRIGERAVGRVEVTNRARRRSLPSRIELPVGSNVAELGVPGLAAGGTHDELFAIPTQKRAVVVVGPVRSVRGDPLGLVRRSVLWTRPVDLYVHPRVVPLAGASAGLLRDLEGQSTREITDADLSFHALRDYVAGDDRRYIHWRTTARRGVLMVKQFEDTRRTQTVIALATDPADYAHEDELELAVSTVASIGAQVIREERGLAVLAGPGSLRVDTPPRLLDDCSAISTSSTGAGATILGRRVTRETPDVTVAILVTGSVPTEADLRVAARYVPFGTRTLVVRCVRDGELAVRSQGALTLATLGDLDELPRLLRRALA</sequence>
<name>A0A413RHK1_9CELL</name>
<feature type="domain" description="DUF58" evidence="2">
    <location>
        <begin position="191"/>
        <end position="269"/>
    </location>
</feature>
<evidence type="ECO:0000313" key="4">
    <source>
        <dbReference type="Proteomes" id="UP000283374"/>
    </source>
</evidence>
<organism evidence="3 4">
    <name type="scientific">Cellulomonas rhizosphaerae</name>
    <dbReference type="NCBI Taxonomy" id="2293719"/>
    <lineage>
        <taxon>Bacteria</taxon>
        <taxon>Bacillati</taxon>
        <taxon>Actinomycetota</taxon>
        <taxon>Actinomycetes</taxon>
        <taxon>Micrococcales</taxon>
        <taxon>Cellulomonadaceae</taxon>
        <taxon>Cellulomonas</taxon>
    </lineage>
</organism>
<dbReference type="OrthoDB" id="9812729at2"/>
<dbReference type="PANTHER" id="PTHR34351:SF1">
    <property type="entry name" value="SLR1927 PROTEIN"/>
    <property type="match status" value="1"/>
</dbReference>
<proteinExistence type="predicted"/>
<dbReference type="InterPro" id="IPR002881">
    <property type="entry name" value="DUF58"/>
</dbReference>
<keyword evidence="4" id="KW-1185">Reference proteome</keyword>
<protein>
    <submittedName>
        <fullName evidence="3">DUF58 domain-containing protein</fullName>
    </submittedName>
</protein>
<evidence type="ECO:0000256" key="1">
    <source>
        <dbReference type="SAM" id="Phobius"/>
    </source>
</evidence>
<comment type="caution">
    <text evidence="3">The sequence shown here is derived from an EMBL/GenBank/DDBJ whole genome shotgun (WGS) entry which is preliminary data.</text>
</comment>
<evidence type="ECO:0000259" key="2">
    <source>
        <dbReference type="Pfam" id="PF01882"/>
    </source>
</evidence>
<dbReference type="Pfam" id="PF01882">
    <property type="entry name" value="DUF58"/>
    <property type="match status" value="1"/>
</dbReference>
<dbReference type="RefSeq" id="WP_118768638.1">
    <property type="nucleotide sequence ID" value="NZ_QWKP01000222.1"/>
</dbReference>
<dbReference type="PANTHER" id="PTHR34351">
    <property type="entry name" value="SLR1927 PROTEIN-RELATED"/>
    <property type="match status" value="1"/>
</dbReference>
<accession>A0A413RHK1</accession>
<reference evidence="3 4" key="1">
    <citation type="submission" date="2018-08" db="EMBL/GenBank/DDBJ databases">
        <title>Cellulomonas rhizosphaerae sp. nov., a novel actinomycete isolated from soil.</title>
        <authorList>
            <person name="Tian Y."/>
        </authorList>
    </citation>
    <scope>NUCLEOTIDE SEQUENCE [LARGE SCALE GENOMIC DNA]</scope>
    <source>
        <strain evidence="3 4">NEAU-TCZ24</strain>
    </source>
</reference>
<feature type="transmembrane region" description="Helical" evidence="1">
    <location>
        <begin position="31"/>
        <end position="53"/>
    </location>
</feature>
<keyword evidence="1" id="KW-1133">Transmembrane helix</keyword>
<keyword evidence="1" id="KW-0812">Transmembrane</keyword>
<evidence type="ECO:0000313" key="3">
    <source>
        <dbReference type="EMBL" id="RHA37594.1"/>
    </source>
</evidence>
<dbReference type="Proteomes" id="UP000283374">
    <property type="component" value="Unassembled WGS sequence"/>
</dbReference>
<gene>
    <name evidence="3" type="ORF">D1825_17175</name>
</gene>